<reference evidence="2 3" key="1">
    <citation type="submission" date="2019-05" db="EMBL/GenBank/DDBJ databases">
        <title>Another draft genome of Portunus trituberculatus and its Hox gene families provides insights of decapod evolution.</title>
        <authorList>
            <person name="Jeong J.-H."/>
            <person name="Song I."/>
            <person name="Kim S."/>
            <person name="Choi T."/>
            <person name="Kim D."/>
            <person name="Ryu S."/>
            <person name="Kim W."/>
        </authorList>
    </citation>
    <scope>NUCLEOTIDE SEQUENCE [LARGE SCALE GENOMIC DNA]</scope>
    <source>
        <tissue evidence="2">Muscle</tissue>
    </source>
</reference>
<evidence type="ECO:0000256" key="1">
    <source>
        <dbReference type="SAM" id="MobiDB-lite"/>
    </source>
</evidence>
<keyword evidence="3" id="KW-1185">Reference proteome</keyword>
<dbReference type="Proteomes" id="UP000324222">
    <property type="component" value="Unassembled WGS sequence"/>
</dbReference>
<feature type="region of interest" description="Disordered" evidence="1">
    <location>
        <begin position="23"/>
        <end position="59"/>
    </location>
</feature>
<dbReference type="AlphaFoldDB" id="A0A5B7JMP9"/>
<accession>A0A5B7JMP9</accession>
<evidence type="ECO:0000313" key="2">
    <source>
        <dbReference type="EMBL" id="MPC94377.1"/>
    </source>
</evidence>
<sequence>MGAEGFLSRGEGKEIWCRVGDEWEGGEEDNQECEERDASDGEEEMESEHWEGPGGVEESLGEIGKLGVFVGVKLSRRS</sequence>
<organism evidence="2 3">
    <name type="scientific">Portunus trituberculatus</name>
    <name type="common">Swimming crab</name>
    <name type="synonym">Neptunus trituberculatus</name>
    <dbReference type="NCBI Taxonomy" id="210409"/>
    <lineage>
        <taxon>Eukaryota</taxon>
        <taxon>Metazoa</taxon>
        <taxon>Ecdysozoa</taxon>
        <taxon>Arthropoda</taxon>
        <taxon>Crustacea</taxon>
        <taxon>Multicrustacea</taxon>
        <taxon>Malacostraca</taxon>
        <taxon>Eumalacostraca</taxon>
        <taxon>Eucarida</taxon>
        <taxon>Decapoda</taxon>
        <taxon>Pleocyemata</taxon>
        <taxon>Brachyura</taxon>
        <taxon>Eubrachyura</taxon>
        <taxon>Portunoidea</taxon>
        <taxon>Portunidae</taxon>
        <taxon>Portuninae</taxon>
        <taxon>Portunus</taxon>
    </lineage>
</organism>
<evidence type="ECO:0000313" key="3">
    <source>
        <dbReference type="Proteomes" id="UP000324222"/>
    </source>
</evidence>
<dbReference type="EMBL" id="VSRR010098285">
    <property type="protein sequence ID" value="MPC94377.1"/>
    <property type="molecule type" value="Genomic_DNA"/>
</dbReference>
<name>A0A5B7JMP9_PORTR</name>
<protein>
    <submittedName>
        <fullName evidence="2">Uncharacterized protein</fullName>
    </submittedName>
</protein>
<gene>
    <name evidence="2" type="ORF">E2C01_089544</name>
</gene>
<feature type="compositionally biased region" description="Acidic residues" evidence="1">
    <location>
        <begin position="23"/>
        <end position="46"/>
    </location>
</feature>
<comment type="caution">
    <text evidence="2">The sequence shown here is derived from an EMBL/GenBank/DDBJ whole genome shotgun (WGS) entry which is preliminary data.</text>
</comment>
<proteinExistence type="predicted"/>